<comment type="caution">
    <text evidence="3">The sequence shown here is derived from an EMBL/GenBank/DDBJ whole genome shotgun (WGS) entry which is preliminary data.</text>
</comment>
<dbReference type="RefSeq" id="WP_132029302.1">
    <property type="nucleotide sequence ID" value="NZ_CP068564.1"/>
</dbReference>
<gene>
    <name evidence="3" type="ORF">EDD65_11329</name>
</gene>
<dbReference type="AlphaFoldDB" id="A0A4R3KQB8"/>
<proteinExistence type="predicted"/>
<name>A0A4R3KQB8_9FIRM</name>
<evidence type="ECO:0000256" key="1">
    <source>
        <dbReference type="SAM" id="Coils"/>
    </source>
</evidence>
<dbReference type="OrthoDB" id="5244042at2"/>
<dbReference type="Pfam" id="PF14584">
    <property type="entry name" value="DUF4446"/>
    <property type="match status" value="1"/>
</dbReference>
<keyword evidence="2" id="KW-1133">Transmembrane helix</keyword>
<keyword evidence="1" id="KW-0175">Coiled coil</keyword>
<dbReference type="Proteomes" id="UP000294567">
    <property type="component" value="Unassembled WGS sequence"/>
</dbReference>
<organism evidence="3 4">
    <name type="scientific">Keratinibaculum paraultunense</name>
    <dbReference type="NCBI Taxonomy" id="1278232"/>
    <lineage>
        <taxon>Bacteria</taxon>
        <taxon>Bacillati</taxon>
        <taxon>Bacillota</taxon>
        <taxon>Tissierellia</taxon>
        <taxon>Tissierellales</taxon>
        <taxon>Tepidimicrobiaceae</taxon>
        <taxon>Keratinibaculum</taxon>
    </lineage>
</organism>
<keyword evidence="2" id="KW-0812">Transmembrane</keyword>
<accession>A0A4R3KQB8</accession>
<evidence type="ECO:0000256" key="2">
    <source>
        <dbReference type="SAM" id="Phobius"/>
    </source>
</evidence>
<keyword evidence="2" id="KW-0472">Membrane</keyword>
<evidence type="ECO:0000313" key="4">
    <source>
        <dbReference type="Proteomes" id="UP000294567"/>
    </source>
</evidence>
<evidence type="ECO:0000313" key="3">
    <source>
        <dbReference type="EMBL" id="TCS86946.1"/>
    </source>
</evidence>
<dbReference type="InterPro" id="IPR027981">
    <property type="entry name" value="DUF4446"/>
</dbReference>
<feature type="transmembrane region" description="Helical" evidence="2">
    <location>
        <begin position="15"/>
        <end position="33"/>
    </location>
</feature>
<feature type="coiled-coil region" evidence="1">
    <location>
        <begin position="67"/>
        <end position="94"/>
    </location>
</feature>
<reference evidence="3 4" key="1">
    <citation type="submission" date="2019-03" db="EMBL/GenBank/DDBJ databases">
        <title>Genomic Encyclopedia of Type Strains, Phase IV (KMG-IV): sequencing the most valuable type-strain genomes for metagenomic binning, comparative biology and taxonomic classification.</title>
        <authorList>
            <person name="Goeker M."/>
        </authorList>
    </citation>
    <scope>NUCLEOTIDE SEQUENCE [LARGE SCALE GENOMIC DNA]</scope>
    <source>
        <strain evidence="3 4">DSM 26752</strain>
    </source>
</reference>
<sequence length="172" mass="19890">MEQIREIVEIHNVEIVLGLLVAFLLLLALYLIVEIKFSKLKTRYDKLVQGKDGIDIEELLIKNGYEIDKMKDDIVEIYEKLDKLEKKLNFAVQKIGFIRYNAFGDMGSELSFSIAFLDDFLNGFVLTSIYGREHSTCYAKPIKNGKSEYPLSVEEMQAIDRAVKKEYYTESI</sequence>
<dbReference type="EMBL" id="SMAE01000013">
    <property type="protein sequence ID" value="TCS86946.1"/>
    <property type="molecule type" value="Genomic_DNA"/>
</dbReference>
<keyword evidence="4" id="KW-1185">Reference proteome</keyword>
<protein>
    <submittedName>
        <fullName evidence="3">Uncharacterized protein DUF4446</fullName>
    </submittedName>
</protein>